<evidence type="ECO:0000313" key="2">
    <source>
        <dbReference type="Proteomes" id="UP000186455"/>
    </source>
</evidence>
<accession>A0A1Q4VBP5</accession>
<evidence type="ECO:0000313" key="1">
    <source>
        <dbReference type="EMBL" id="OKH95246.1"/>
    </source>
</evidence>
<keyword evidence="2" id="KW-1185">Reference proteome</keyword>
<name>A0A1Q4VBP5_9ACTN</name>
<dbReference type="EMBL" id="LFBV01000002">
    <property type="protein sequence ID" value="OKH95246.1"/>
    <property type="molecule type" value="Genomic_DNA"/>
</dbReference>
<protein>
    <recommendedName>
        <fullName evidence="3">MmpS family membrane protein</fullName>
    </recommendedName>
</protein>
<gene>
    <name evidence="1" type="ORF">AB852_11000</name>
</gene>
<sequence>MPTAEVTYVVTGRGTAEITYRPEGGTGAATVVREAALPWRKSIRLPVGKSPTVAVVLGESGGRAACTVAVRGEHVQRATATGSYGRATCGGERLG</sequence>
<dbReference type="AlphaFoldDB" id="A0A1Q4VBP5"/>
<proteinExistence type="predicted"/>
<dbReference type="InterPro" id="IPR038468">
    <property type="entry name" value="MmpS_C"/>
</dbReference>
<comment type="caution">
    <text evidence="1">The sequence shown here is derived from an EMBL/GenBank/DDBJ whole genome shotgun (WGS) entry which is preliminary data.</text>
</comment>
<dbReference type="Gene3D" id="2.60.40.2880">
    <property type="entry name" value="MmpS1-5, C-terminal soluble domain"/>
    <property type="match status" value="1"/>
</dbReference>
<dbReference type="Proteomes" id="UP000186455">
    <property type="component" value="Unassembled WGS sequence"/>
</dbReference>
<reference evidence="1 2" key="1">
    <citation type="submission" date="2015-06" db="EMBL/GenBank/DDBJ databases">
        <title>Cloning and characterization of the uncialamcin biosynthetic gene cluster.</title>
        <authorList>
            <person name="Yan X."/>
            <person name="Huang T."/>
            <person name="Ge H."/>
            <person name="Shen B."/>
        </authorList>
    </citation>
    <scope>NUCLEOTIDE SEQUENCE [LARGE SCALE GENOMIC DNA]</scope>
    <source>
        <strain evidence="1 2">DCA2648</strain>
    </source>
</reference>
<evidence type="ECO:0008006" key="3">
    <source>
        <dbReference type="Google" id="ProtNLM"/>
    </source>
</evidence>
<organism evidence="1 2">
    <name type="scientific">Streptomyces uncialis</name>
    <dbReference type="NCBI Taxonomy" id="1048205"/>
    <lineage>
        <taxon>Bacteria</taxon>
        <taxon>Bacillati</taxon>
        <taxon>Actinomycetota</taxon>
        <taxon>Actinomycetes</taxon>
        <taxon>Kitasatosporales</taxon>
        <taxon>Streptomycetaceae</taxon>
        <taxon>Streptomyces</taxon>
    </lineage>
</organism>